<proteinExistence type="predicted"/>
<sequence length="117" mass="13494">MQRLNGVHERRTVVLSTDIISNLDDVVGSQTYERPVKCCVMQCAQREAVANMWLSLWMSIWNDVSRIQKLLMPEPAKRTLPMIRLKNTFAKRPLVQPYSNRGGYVVGTNLFRCQEPV</sequence>
<dbReference type="Proteomes" id="UP000178606">
    <property type="component" value="Unassembled WGS sequence"/>
</dbReference>
<organism evidence="1 2">
    <name type="scientific">Handelsmanbacteria sp. (strain RIFCSPLOWO2_12_FULL_64_10)</name>
    <dbReference type="NCBI Taxonomy" id="1817868"/>
    <lineage>
        <taxon>Bacteria</taxon>
        <taxon>Candidatus Handelsmaniibacteriota</taxon>
    </lineage>
</organism>
<dbReference type="AlphaFoldDB" id="A0A1F6D3R7"/>
<evidence type="ECO:0000313" key="1">
    <source>
        <dbReference type="EMBL" id="OGG56084.1"/>
    </source>
</evidence>
<name>A0A1F6D3R7_HANXR</name>
<protein>
    <submittedName>
        <fullName evidence="1">Uncharacterized protein</fullName>
    </submittedName>
</protein>
<evidence type="ECO:0000313" key="2">
    <source>
        <dbReference type="Proteomes" id="UP000178606"/>
    </source>
</evidence>
<comment type="caution">
    <text evidence="1">The sequence shown here is derived from an EMBL/GenBank/DDBJ whole genome shotgun (WGS) entry which is preliminary data.</text>
</comment>
<gene>
    <name evidence="1" type="ORF">A3F84_01340</name>
</gene>
<reference evidence="1 2" key="1">
    <citation type="journal article" date="2016" name="Nat. Commun.">
        <title>Thousands of microbial genomes shed light on interconnected biogeochemical processes in an aquifer system.</title>
        <authorList>
            <person name="Anantharaman K."/>
            <person name="Brown C.T."/>
            <person name="Hug L.A."/>
            <person name="Sharon I."/>
            <person name="Castelle C.J."/>
            <person name="Probst A.J."/>
            <person name="Thomas B.C."/>
            <person name="Singh A."/>
            <person name="Wilkins M.J."/>
            <person name="Karaoz U."/>
            <person name="Brodie E.L."/>
            <person name="Williams K.H."/>
            <person name="Hubbard S.S."/>
            <person name="Banfield J.F."/>
        </authorList>
    </citation>
    <scope>NUCLEOTIDE SEQUENCE [LARGE SCALE GENOMIC DNA]</scope>
    <source>
        <strain evidence="2">RIFCSPLOWO2_12_FULL_64_10</strain>
    </source>
</reference>
<accession>A0A1F6D3R7</accession>
<dbReference type="EMBL" id="MFKF01000048">
    <property type="protein sequence ID" value="OGG56084.1"/>
    <property type="molecule type" value="Genomic_DNA"/>
</dbReference>